<organism evidence="2 3">
    <name type="scientific">Limosilactobacillus avistercoris</name>
    <dbReference type="NCBI Taxonomy" id="2762243"/>
    <lineage>
        <taxon>Bacteria</taxon>
        <taxon>Bacillati</taxon>
        <taxon>Bacillota</taxon>
        <taxon>Bacilli</taxon>
        <taxon>Lactobacillales</taxon>
        <taxon>Lactobacillaceae</taxon>
        <taxon>Limosilactobacillus</taxon>
    </lineage>
</organism>
<dbReference type="RefSeq" id="WP_191683860.1">
    <property type="nucleotide sequence ID" value="NZ_JACSQW010000003.1"/>
</dbReference>
<keyword evidence="1" id="KW-0812">Transmembrane</keyword>
<gene>
    <name evidence="2" type="ORF">H9564_01920</name>
</gene>
<dbReference type="EMBL" id="JACSQW010000003">
    <property type="protein sequence ID" value="MBD7894490.1"/>
    <property type="molecule type" value="Genomic_DNA"/>
</dbReference>
<keyword evidence="1" id="KW-1133">Transmembrane helix</keyword>
<keyword evidence="3" id="KW-1185">Reference proteome</keyword>
<keyword evidence="1" id="KW-0472">Membrane</keyword>
<accession>A0ABR8PB42</accession>
<feature type="transmembrane region" description="Helical" evidence="1">
    <location>
        <begin position="29"/>
        <end position="48"/>
    </location>
</feature>
<dbReference type="InterPro" id="IPR032083">
    <property type="entry name" value="DUF4811"/>
</dbReference>
<proteinExistence type="predicted"/>
<protein>
    <submittedName>
        <fullName evidence="2">DUF4811 domain-containing protein</fullName>
    </submittedName>
</protein>
<evidence type="ECO:0000313" key="2">
    <source>
        <dbReference type="EMBL" id="MBD7894490.1"/>
    </source>
</evidence>
<reference evidence="2 3" key="1">
    <citation type="submission" date="2020-08" db="EMBL/GenBank/DDBJ databases">
        <title>A Genomic Blueprint of the Chicken Gut Microbiome.</title>
        <authorList>
            <person name="Gilroy R."/>
            <person name="Ravi A."/>
            <person name="Getino M."/>
            <person name="Pursley I."/>
            <person name="Horton D.L."/>
            <person name="Alikhan N.-F."/>
            <person name="Baker D."/>
            <person name="Gharbi K."/>
            <person name="Hall N."/>
            <person name="Watson M."/>
            <person name="Adriaenssens E.M."/>
            <person name="Foster-Nyarko E."/>
            <person name="Jarju S."/>
            <person name="Secka A."/>
            <person name="Antonio M."/>
            <person name="Oren A."/>
            <person name="Chaudhuri R."/>
            <person name="La Ragione R.M."/>
            <person name="Hildebrand F."/>
            <person name="Pallen M.J."/>
        </authorList>
    </citation>
    <scope>NUCLEOTIDE SEQUENCE [LARGE SCALE GENOMIC DNA]</scope>
    <source>
        <strain evidence="2 3">Sa3CUN2</strain>
    </source>
</reference>
<name>A0ABR8PB42_9LACO</name>
<dbReference type="Pfam" id="PF16069">
    <property type="entry name" value="DUF4811"/>
    <property type="match status" value="1"/>
</dbReference>
<comment type="caution">
    <text evidence="2">The sequence shown here is derived from an EMBL/GenBank/DDBJ whole genome shotgun (WGS) entry which is preliminary data.</text>
</comment>
<evidence type="ECO:0000256" key="1">
    <source>
        <dbReference type="SAM" id="Phobius"/>
    </source>
</evidence>
<evidence type="ECO:0000313" key="3">
    <source>
        <dbReference type="Proteomes" id="UP000616837"/>
    </source>
</evidence>
<dbReference type="Proteomes" id="UP000616837">
    <property type="component" value="Unassembled WGS sequence"/>
</dbReference>
<sequence length="231" mass="26216">MIIILMFGSAVALFASVMFINQRVTRITGTIIFGILFVVSTTLMTLNYSHHFGMEKVTTTTNQTVYSATGKLPVALYQPVGTNGQDNVLIYKTSQDQKKPVHTQTNEYTTSKMEFTNRTKPQLKTTETRWRFKNNFYKGLFMWSGMDGTLVKRTNVIKYPRAFVKLTPIQAQQLQKRFAAAGPQLHAQAKSFVTAKVQAAMTKQPHMSAQQIQQVSQQAEQEFMAQMIKQK</sequence>